<name>A0A6G0XN86_9STRA</name>
<dbReference type="EMBL" id="VJMJ01000035">
    <property type="protein sequence ID" value="KAF0741762.1"/>
    <property type="molecule type" value="Genomic_DNA"/>
</dbReference>
<reference evidence="2 3" key="1">
    <citation type="submission" date="2019-07" db="EMBL/GenBank/DDBJ databases">
        <title>Genomics analysis of Aphanomyces spp. identifies a new class of oomycete effector associated with host adaptation.</title>
        <authorList>
            <person name="Gaulin E."/>
        </authorList>
    </citation>
    <scope>NUCLEOTIDE SEQUENCE [LARGE SCALE GENOMIC DNA]</scope>
    <source>
        <strain evidence="2 3">ATCC 201684</strain>
    </source>
</reference>
<keyword evidence="3" id="KW-1185">Reference proteome</keyword>
<dbReference type="VEuPathDB" id="FungiDB:AeMF1_006903"/>
<organism evidence="2 3">
    <name type="scientific">Aphanomyces euteiches</name>
    <dbReference type="NCBI Taxonomy" id="100861"/>
    <lineage>
        <taxon>Eukaryota</taxon>
        <taxon>Sar</taxon>
        <taxon>Stramenopiles</taxon>
        <taxon>Oomycota</taxon>
        <taxon>Saprolegniomycetes</taxon>
        <taxon>Saprolegniales</taxon>
        <taxon>Verrucalvaceae</taxon>
        <taxon>Aphanomyces</taxon>
    </lineage>
</organism>
<evidence type="ECO:0000256" key="1">
    <source>
        <dbReference type="PROSITE-ProRule" id="PRU10141"/>
    </source>
</evidence>
<dbReference type="PROSITE" id="PS00107">
    <property type="entry name" value="PROTEIN_KINASE_ATP"/>
    <property type="match status" value="1"/>
</dbReference>
<sequence>MRVSKSLQPSHSQIWKNGKKNELVWFLLVDGHGKAYKATRLSSVAIPSSYKIDQFKDAVFSKNTRKLSSLDSSDLIVFADKAALDAETPLEEDSMIGDYGVSKERALLVVVPTHELVSVPNQLITQATLKNLVANTVRDVMREEKRHKSGTSRSVDGEPAIQVLRRNNAFVQLDDKRGSVEIWGDDEQQRATAITSESLLVGFVTPYLKAILDDFGIVFVNGEKNPWLRQHVDAKSSSTVCKPDGFATHAGMYCRNEDLRYGKIQRKLLDCLMIIEAKLSITNDSFGQVISFIQCVQDILIEDDYSFFSNAVTPLLLFDRHGFWLISSYCGKPVSVQTMKWIQPGSKEVLAKFFTSEIPIWVRLLNEACAKHGVSVVEGESFLGSGAFSRVFKVKSPNHAEPLALKIVPNKRRGHVPSLHSERQQLQDAAKSHVADTPVGDCKVLLDGLAKSLLLTPVGAPISRSELKDMQVLRSIFVALFRLHEAQCEHCYPRVDNLIRHKRKVLWVDFMSSFLSSSLPLDHLLIKGDIQCLIRSVLSLSHGLAIPQTVQPLVDEYSSKPTAETAQALADGVHAITYY</sequence>
<keyword evidence="1" id="KW-0067">ATP-binding</keyword>
<dbReference type="InterPro" id="IPR017441">
    <property type="entry name" value="Protein_kinase_ATP_BS"/>
</dbReference>
<dbReference type="AlphaFoldDB" id="A0A6G0XN86"/>
<dbReference type="SUPFAM" id="SSF56112">
    <property type="entry name" value="Protein kinase-like (PK-like)"/>
    <property type="match status" value="1"/>
</dbReference>
<evidence type="ECO:0000313" key="2">
    <source>
        <dbReference type="EMBL" id="KAF0741762.1"/>
    </source>
</evidence>
<evidence type="ECO:0000313" key="3">
    <source>
        <dbReference type="Proteomes" id="UP000481153"/>
    </source>
</evidence>
<dbReference type="InterPro" id="IPR011009">
    <property type="entry name" value="Kinase-like_dom_sf"/>
</dbReference>
<proteinExistence type="predicted"/>
<dbReference type="GO" id="GO:0005524">
    <property type="term" value="F:ATP binding"/>
    <property type="evidence" value="ECO:0007669"/>
    <property type="project" value="UniProtKB-UniRule"/>
</dbReference>
<dbReference type="Proteomes" id="UP000481153">
    <property type="component" value="Unassembled WGS sequence"/>
</dbReference>
<gene>
    <name evidence="2" type="ORF">Ae201684_003132</name>
</gene>
<accession>A0A6G0XN86</accession>
<protein>
    <submittedName>
        <fullName evidence="2">Uncharacterized protein</fullName>
    </submittedName>
</protein>
<keyword evidence="1" id="KW-0547">Nucleotide-binding</keyword>
<comment type="caution">
    <text evidence="2">The sequence shown here is derived from an EMBL/GenBank/DDBJ whole genome shotgun (WGS) entry which is preliminary data.</text>
</comment>
<feature type="binding site" evidence="1">
    <location>
        <position position="406"/>
    </location>
    <ligand>
        <name>ATP</name>
        <dbReference type="ChEBI" id="CHEBI:30616"/>
    </ligand>
</feature>